<name>A0ACD1E130_9MICO</name>
<accession>A0ACD1E130</accession>
<dbReference type="EMBL" id="CP076544">
    <property type="protein sequence ID" value="QWS32658.1"/>
    <property type="molecule type" value="Genomic_DNA"/>
</dbReference>
<sequence>MVSIAGSGGHAPHAALRDVVDWGRVVVGTLARAVVVVLLGLALWSAAPAAIGWQPTTVMSGSMEPRLHPGDVVVSRPVAAAQIREGRVLLADDPDQHGHLRMHRYVDEGPARTIITKGDANPQADSTPLHRSAVHGVGYLRIPYVASPVLWLRTGEWPLLAVAALGFVGLLALCAVDGPLRRIPACASSPDGDGDDDRSGSDGGRGGREARHRAVTRLPSDGRHHGSRSTRRALGRARRRARRLHRSGTGVVLVGVVAAGLAVPTPAVAAAWSTSTVTPRPQFTAVAGTAITGLTCSAASGSAQLTWTFPTDATEPTRFEVVANGTTVVRQVAGTVRTAPASGALLSIGKSTVTIRAVYAEQAGWSATGASSVTVNAVTSLLTNCGP</sequence>
<evidence type="ECO:0000313" key="1">
    <source>
        <dbReference type="EMBL" id="QWS32658.1"/>
    </source>
</evidence>
<protein>
    <submittedName>
        <fullName evidence="1">S24/S26 family peptidase</fullName>
    </submittedName>
</protein>
<dbReference type="Proteomes" id="UP000681794">
    <property type="component" value="Chromosome"/>
</dbReference>
<evidence type="ECO:0000313" key="2">
    <source>
        <dbReference type="Proteomes" id="UP000681794"/>
    </source>
</evidence>
<gene>
    <name evidence="1" type="ORF">KM842_10210</name>
</gene>
<organism evidence="1 2">
    <name type="scientific">Curtobacterium aetherium</name>
    <dbReference type="NCBI Taxonomy" id="2841594"/>
    <lineage>
        <taxon>Bacteria</taxon>
        <taxon>Bacillati</taxon>
        <taxon>Actinomycetota</taxon>
        <taxon>Actinomycetes</taxon>
        <taxon>Micrococcales</taxon>
        <taxon>Microbacteriaceae</taxon>
        <taxon>Curtobacterium</taxon>
    </lineage>
</organism>
<keyword evidence="2" id="KW-1185">Reference proteome</keyword>
<reference evidence="1" key="1">
    <citation type="submission" date="2021-06" db="EMBL/GenBank/DDBJ databases">
        <authorList>
            <person name="Ellington A.J."/>
            <person name="Bryan N.C."/>
            <person name="Christner B.C."/>
            <person name="Reisch C.R."/>
        </authorList>
    </citation>
    <scope>NUCLEOTIDE SEQUENCE</scope>
    <source>
        <strain evidence="1">L6-1</strain>
    </source>
</reference>
<proteinExistence type="predicted"/>